<comment type="caution">
    <text evidence="1">The sequence shown here is derived from an EMBL/GenBank/DDBJ whole genome shotgun (WGS) entry which is preliminary data.</text>
</comment>
<dbReference type="Proteomes" id="UP000252914">
    <property type="component" value="Unassembled WGS sequence"/>
</dbReference>
<sequence length="166" mass="17266">MTSPQAAQGGTQQRDFGTLTVLGWAGEYGDGRDMAFLLVYSLGDGVGGREATVAAMHKLAQEAGLPVGTEAVDAAAAGRRFPVTLIVEGGQAALTMPKLTAQYPAPPEWVAAARGRGQVYFMLATTPWPQAPSGAAVGEQSLREYVSEEMMSSAAHCLLPVRTLAG</sequence>
<dbReference type="InterPro" id="IPR045993">
    <property type="entry name" value="DUF5949"/>
</dbReference>
<evidence type="ECO:0000313" key="2">
    <source>
        <dbReference type="Proteomes" id="UP000252914"/>
    </source>
</evidence>
<gene>
    <name evidence="1" type="ORF">DTL70_23190</name>
</gene>
<keyword evidence="2" id="KW-1185">Reference proteome</keyword>
<name>A0A367ENN0_9ACTN</name>
<dbReference type="EMBL" id="QOIN01000048">
    <property type="protein sequence ID" value="RCG19641.1"/>
    <property type="molecule type" value="Genomic_DNA"/>
</dbReference>
<evidence type="ECO:0000313" key="1">
    <source>
        <dbReference type="EMBL" id="RCG19641.1"/>
    </source>
</evidence>
<dbReference type="RefSeq" id="WP_114023903.1">
    <property type="nucleotide sequence ID" value="NZ_QOIN01000048.1"/>
</dbReference>
<organism evidence="1 2">
    <name type="scientific">Streptomyces diacarni</name>
    <dbReference type="NCBI Taxonomy" id="2800381"/>
    <lineage>
        <taxon>Bacteria</taxon>
        <taxon>Bacillati</taxon>
        <taxon>Actinomycetota</taxon>
        <taxon>Actinomycetes</taxon>
        <taxon>Kitasatosporales</taxon>
        <taxon>Streptomycetaceae</taxon>
        <taxon>Streptomyces</taxon>
    </lineage>
</organism>
<dbReference type="AlphaFoldDB" id="A0A367ENN0"/>
<proteinExistence type="predicted"/>
<accession>A0A367ENN0</accession>
<protein>
    <submittedName>
        <fullName evidence="1">Uncharacterized protein</fullName>
    </submittedName>
</protein>
<dbReference type="Pfam" id="PF19374">
    <property type="entry name" value="DUF5949"/>
    <property type="match status" value="1"/>
</dbReference>
<reference evidence="1 2" key="1">
    <citation type="submission" date="2018-06" db="EMBL/GenBank/DDBJ databases">
        <title>Streptomyces reniochalinae sp. nov. and Streptomyces diacarnus sp. nov. from marine sponges.</title>
        <authorList>
            <person name="Li L."/>
        </authorList>
    </citation>
    <scope>NUCLEOTIDE SEQUENCE [LARGE SCALE GENOMIC DNA]</scope>
    <source>
        <strain evidence="1 2">LHW51701</strain>
    </source>
</reference>